<organism evidence="1 2">
    <name type="scientific">Fimbriiglobus ruber</name>
    <dbReference type="NCBI Taxonomy" id="1908690"/>
    <lineage>
        <taxon>Bacteria</taxon>
        <taxon>Pseudomonadati</taxon>
        <taxon>Planctomycetota</taxon>
        <taxon>Planctomycetia</taxon>
        <taxon>Gemmatales</taxon>
        <taxon>Gemmataceae</taxon>
        <taxon>Fimbriiglobus</taxon>
    </lineage>
</organism>
<accession>A0A225D329</accession>
<name>A0A225D329_9BACT</name>
<comment type="caution">
    <text evidence="1">The sequence shown here is derived from an EMBL/GenBank/DDBJ whole genome shotgun (WGS) entry which is preliminary data.</text>
</comment>
<protein>
    <recommendedName>
        <fullName evidence="3">Tetratricopeptide repeat protein</fullName>
    </recommendedName>
</protein>
<dbReference type="EMBL" id="NIDE01000017">
    <property type="protein sequence ID" value="OWK36000.1"/>
    <property type="molecule type" value="Genomic_DNA"/>
</dbReference>
<evidence type="ECO:0000313" key="2">
    <source>
        <dbReference type="Proteomes" id="UP000214646"/>
    </source>
</evidence>
<dbReference type="Proteomes" id="UP000214646">
    <property type="component" value="Unassembled WGS sequence"/>
</dbReference>
<reference evidence="2" key="1">
    <citation type="submission" date="2017-06" db="EMBL/GenBank/DDBJ databases">
        <title>Genome analysis of Fimbriiglobus ruber SP5, the first member of the order Planctomycetales with confirmed chitinolytic capability.</title>
        <authorList>
            <person name="Ravin N.V."/>
            <person name="Rakitin A.L."/>
            <person name="Ivanova A.A."/>
            <person name="Beletsky A.V."/>
            <person name="Kulichevskaya I.S."/>
            <person name="Mardanov A.V."/>
            <person name="Dedysh S.N."/>
        </authorList>
    </citation>
    <scope>NUCLEOTIDE SEQUENCE [LARGE SCALE GENOMIC DNA]</scope>
    <source>
        <strain evidence="2">SP5</strain>
    </source>
</reference>
<keyword evidence="2" id="KW-1185">Reference proteome</keyword>
<evidence type="ECO:0008006" key="3">
    <source>
        <dbReference type="Google" id="ProtNLM"/>
    </source>
</evidence>
<gene>
    <name evidence="1" type="ORF">FRUB_08563</name>
</gene>
<dbReference type="SUPFAM" id="SSF48452">
    <property type="entry name" value="TPR-like"/>
    <property type="match status" value="1"/>
</dbReference>
<evidence type="ECO:0000313" key="1">
    <source>
        <dbReference type="EMBL" id="OWK36000.1"/>
    </source>
</evidence>
<dbReference type="InterPro" id="IPR011990">
    <property type="entry name" value="TPR-like_helical_dom_sf"/>
</dbReference>
<dbReference type="Gene3D" id="1.25.40.10">
    <property type="entry name" value="Tetratricopeptide repeat domain"/>
    <property type="match status" value="1"/>
</dbReference>
<proteinExistence type="predicted"/>
<sequence>MREVDRQTVWLTAREEFGLRPKDEALGDPVPAGLPADRQIGIRVGQPTRLGPDLTFSVGSTGNEKVIWDRPFRDVTFDKVDPAKTIEQAETISRGRIKECLAAARFLPKANARSAAPVPPEVEKLLGEMRETAQFAAVRLLHDEVRAKGESPALLGALSRAYATLGLLTEFQWSPAPYVFKARSLLYAQRLLARDPKSPTALQYRAYAAALAGLHSLALADLAKAGPTTGQPAWVETIDAFVHFDLGRLAKVQTAADAPLVRLLTYIAKEEPETEAAMAIAGREFFKTEPECYRVHEALGRLTGVSTGHQVLAASHEAFAAGFTQRIREQPGLPKAVADLVTGDRMTPEAEADVYDALRAAGKPSLDRGEPSWTALGSLLRDVRLSLAWQRLYFMADRLAVPTADAARQYAVILAGHPFMPVIESFTVDRHRDPAGFKSKLETVPYQNIDTRSGWFSVWCNSADPTHRMSEMSRRQNGWAYQDLARWLYASGDQDNFRSRRAPQLGRISPHSPIASGMLASFVATGTEPAADAAKLAEIEKKFPDSAMVQRRLAQRHQADGRVEDAERCYRRWVKLSPDGRAYRELAAVYAKLGREDQWKKALEDSLKEEDFGLDHAQTRVQLARFYMAKKDFKQAEPYALEAAESYAQWALLCAAECEVGLEKWDEANALYRANAGRYTGGALTWYFTCRQTGRMQRTAAEEAVTEYLATFEGRIPPNVAWQAGRFYLLSGKTKLAREQFAVEFARRPSSLAGLFAALTADATKDVKERDRILDEMAKLNDDYIKKLAATIQKWTAAKEVPDAKAIDALLAGRHPGEQSDVGMLIAWWLDNRGATERAVELWEKCAAIKVGTLWMRIHTVGFLEDHGIKAKP</sequence>
<dbReference type="AlphaFoldDB" id="A0A225D329"/>